<feature type="binding site" evidence="18">
    <location>
        <position position="377"/>
    </location>
    <ligand>
        <name>acetyl-CoA</name>
        <dbReference type="ChEBI" id="CHEBI:57288"/>
    </ligand>
</feature>
<dbReference type="InterPro" id="IPR001451">
    <property type="entry name" value="Hexapep"/>
</dbReference>
<evidence type="ECO:0000256" key="5">
    <source>
        <dbReference type="ARBA" id="ARBA00022679"/>
    </source>
</evidence>
<dbReference type="EC" id="2.7.7.23" evidence="18"/>
<comment type="similarity">
    <text evidence="3 18">In the N-terminal section; belongs to the N-acetylglucosamine-1-phosphate uridyltransferase family.</text>
</comment>
<feature type="binding site" evidence="18">
    <location>
        <begin position="78"/>
        <end position="79"/>
    </location>
    <ligand>
        <name>UDP-N-acetyl-alpha-D-glucosamine</name>
        <dbReference type="ChEBI" id="CHEBI:57705"/>
    </ligand>
</feature>
<feature type="binding site" evidence="18">
    <location>
        <position position="437"/>
    </location>
    <ligand>
        <name>acetyl-CoA</name>
        <dbReference type="ChEBI" id="CHEBI:57288"/>
    </ligand>
</feature>
<keyword evidence="4 18" id="KW-0963">Cytoplasm</keyword>
<evidence type="ECO:0000256" key="18">
    <source>
        <dbReference type="HAMAP-Rule" id="MF_01631"/>
    </source>
</evidence>
<dbReference type="PANTHER" id="PTHR43584:SF3">
    <property type="entry name" value="BIFUNCTIONAL PROTEIN GLMU"/>
    <property type="match status" value="1"/>
</dbReference>
<keyword evidence="10 18" id="KW-0133">Cell shape</keyword>
<evidence type="ECO:0000256" key="15">
    <source>
        <dbReference type="ARBA" id="ARBA00048247"/>
    </source>
</evidence>
<keyword evidence="13 18" id="KW-0012">Acyltransferase</keyword>
<dbReference type="InterPro" id="IPR029044">
    <property type="entry name" value="Nucleotide-diphossugar_trans"/>
</dbReference>
<feature type="active site" description="Proton acceptor" evidence="18">
    <location>
        <position position="360"/>
    </location>
</feature>
<dbReference type="InterPro" id="IPR018357">
    <property type="entry name" value="Hexapep_transf_CS"/>
</dbReference>
<dbReference type="RefSeq" id="WP_191730863.1">
    <property type="nucleotide sequence ID" value="NZ_JACSPT010000008.1"/>
</dbReference>
<evidence type="ECO:0000256" key="7">
    <source>
        <dbReference type="ARBA" id="ARBA00022723"/>
    </source>
</evidence>
<feature type="binding site" evidence="18">
    <location>
        <position position="374"/>
    </location>
    <ligand>
        <name>UDP-N-acetyl-alpha-D-glucosamine</name>
        <dbReference type="ChEBI" id="CHEBI:57705"/>
    </ligand>
</feature>
<feature type="binding site" evidence="18">
    <location>
        <position position="102"/>
    </location>
    <ligand>
        <name>Mg(2+)</name>
        <dbReference type="ChEBI" id="CHEBI:18420"/>
    </ligand>
</feature>
<feature type="region of interest" description="Pyrophosphorylase" evidence="18">
    <location>
        <begin position="1"/>
        <end position="226"/>
    </location>
</feature>
<dbReference type="InterPro" id="IPR038009">
    <property type="entry name" value="GlmU_C_LbH"/>
</dbReference>
<feature type="binding site" evidence="18">
    <location>
        <position position="348"/>
    </location>
    <ligand>
        <name>UDP-N-acetyl-alpha-D-glucosamine</name>
        <dbReference type="ChEBI" id="CHEBI:57705"/>
    </ligand>
</feature>
<dbReference type="EMBL" id="JACSPT010000008">
    <property type="protein sequence ID" value="MBD8009253.1"/>
    <property type="molecule type" value="Genomic_DNA"/>
</dbReference>
<dbReference type="PANTHER" id="PTHR43584">
    <property type="entry name" value="NUCLEOTIDYL TRANSFERASE"/>
    <property type="match status" value="1"/>
</dbReference>
<feature type="binding site" evidence="18">
    <location>
        <begin position="100"/>
        <end position="102"/>
    </location>
    <ligand>
        <name>UDP-N-acetyl-alpha-D-glucosamine</name>
        <dbReference type="ChEBI" id="CHEBI:57705"/>
    </ligand>
</feature>
<evidence type="ECO:0000259" key="19">
    <source>
        <dbReference type="Pfam" id="PF12804"/>
    </source>
</evidence>
<keyword evidence="8 18" id="KW-0677">Repeat</keyword>
<accession>A0ABR8VWW5</accession>
<comment type="catalytic activity">
    <reaction evidence="15 18">
        <text>alpha-D-glucosamine 1-phosphate + acetyl-CoA = N-acetyl-alpha-D-glucosamine 1-phosphate + CoA + H(+)</text>
        <dbReference type="Rhea" id="RHEA:13725"/>
        <dbReference type="ChEBI" id="CHEBI:15378"/>
        <dbReference type="ChEBI" id="CHEBI:57287"/>
        <dbReference type="ChEBI" id="CHEBI:57288"/>
        <dbReference type="ChEBI" id="CHEBI:57776"/>
        <dbReference type="ChEBI" id="CHEBI:58516"/>
        <dbReference type="EC" id="2.3.1.157"/>
    </reaction>
</comment>
<keyword evidence="22" id="KW-1185">Reference proteome</keyword>
<dbReference type="PROSITE" id="PS00101">
    <property type="entry name" value="HEXAPEP_TRANSFERASES"/>
    <property type="match status" value="1"/>
</dbReference>
<evidence type="ECO:0000313" key="21">
    <source>
        <dbReference type="EMBL" id="MBD8009253.1"/>
    </source>
</evidence>
<evidence type="ECO:0000256" key="13">
    <source>
        <dbReference type="ARBA" id="ARBA00023315"/>
    </source>
</evidence>
<comment type="catalytic activity">
    <reaction evidence="16 18">
        <text>N-acetyl-alpha-D-glucosamine 1-phosphate + UTP + H(+) = UDP-N-acetyl-alpha-D-glucosamine + diphosphate</text>
        <dbReference type="Rhea" id="RHEA:13509"/>
        <dbReference type="ChEBI" id="CHEBI:15378"/>
        <dbReference type="ChEBI" id="CHEBI:33019"/>
        <dbReference type="ChEBI" id="CHEBI:46398"/>
        <dbReference type="ChEBI" id="CHEBI:57705"/>
        <dbReference type="ChEBI" id="CHEBI:57776"/>
        <dbReference type="EC" id="2.7.7.23"/>
    </reaction>
</comment>
<comment type="caution">
    <text evidence="21">The sequence shown here is derived from an EMBL/GenBank/DDBJ whole genome shotgun (WGS) entry which is preliminary data.</text>
</comment>
<dbReference type="SUPFAM" id="SSF53448">
    <property type="entry name" value="Nucleotide-diphospho-sugar transferases"/>
    <property type="match status" value="1"/>
</dbReference>
<comment type="similarity">
    <text evidence="2 18">In the C-terminal section; belongs to the transferase hexapeptide repeat family.</text>
</comment>
<evidence type="ECO:0000256" key="9">
    <source>
        <dbReference type="ARBA" id="ARBA00022842"/>
    </source>
</evidence>
<dbReference type="GO" id="GO:0003977">
    <property type="term" value="F:UDP-N-acetylglucosamine diphosphorylase activity"/>
    <property type="evidence" value="ECO:0007669"/>
    <property type="project" value="UniProtKB-EC"/>
</dbReference>
<keyword evidence="7 18" id="KW-0479">Metal-binding</keyword>
<comment type="pathway">
    <text evidence="18">Nucleotide-sugar biosynthesis; UDP-N-acetyl-alpha-D-glucosamine biosynthesis; N-acetyl-alpha-D-glucosamine 1-phosphate from alpha-D-glucosamine 6-phosphate (route II): step 2/2.</text>
</comment>
<feature type="binding site" evidence="18">
    <location>
        <position position="73"/>
    </location>
    <ligand>
        <name>UDP-N-acetyl-alpha-D-glucosamine</name>
        <dbReference type="ChEBI" id="CHEBI:57705"/>
    </ligand>
</feature>
<evidence type="ECO:0000256" key="10">
    <source>
        <dbReference type="ARBA" id="ARBA00022960"/>
    </source>
</evidence>
<dbReference type="Gene3D" id="2.160.10.10">
    <property type="entry name" value="Hexapeptide repeat proteins"/>
    <property type="match status" value="1"/>
</dbReference>
<evidence type="ECO:0000256" key="8">
    <source>
        <dbReference type="ARBA" id="ARBA00022737"/>
    </source>
</evidence>
<evidence type="ECO:0000313" key="22">
    <source>
        <dbReference type="Proteomes" id="UP000621930"/>
    </source>
</evidence>
<dbReference type="Proteomes" id="UP000621930">
    <property type="component" value="Unassembled WGS sequence"/>
</dbReference>
<feature type="binding site" evidence="18">
    <location>
        <position position="330"/>
    </location>
    <ligand>
        <name>UDP-N-acetyl-alpha-D-glucosamine</name>
        <dbReference type="ChEBI" id="CHEBI:57705"/>
    </ligand>
</feature>
<feature type="region of interest" description="N-acetyltransferase" evidence="18">
    <location>
        <begin position="248"/>
        <end position="454"/>
    </location>
</feature>
<keyword evidence="14 18" id="KW-0961">Cell wall biogenesis/degradation</keyword>
<evidence type="ECO:0000256" key="17">
    <source>
        <dbReference type="ARBA" id="ARBA00049628"/>
    </source>
</evidence>
<feature type="binding site" evidence="18">
    <location>
        <position position="224"/>
    </location>
    <ligand>
        <name>Mg(2+)</name>
        <dbReference type="ChEBI" id="CHEBI:18420"/>
    </ligand>
</feature>
<dbReference type="InterPro" id="IPR056729">
    <property type="entry name" value="GMPPB_C"/>
</dbReference>
<feature type="binding site" evidence="18">
    <location>
        <position position="402"/>
    </location>
    <ligand>
        <name>acetyl-CoA</name>
        <dbReference type="ChEBI" id="CHEBI:57288"/>
    </ligand>
</feature>
<dbReference type="InterPro" id="IPR050065">
    <property type="entry name" value="GlmU-like"/>
</dbReference>
<dbReference type="InterPro" id="IPR025877">
    <property type="entry name" value="MobA-like_NTP_Trfase"/>
</dbReference>
<protein>
    <recommendedName>
        <fullName evidence="18">Bifunctional protein GlmU</fullName>
    </recommendedName>
    <domain>
        <recommendedName>
            <fullName evidence="18">UDP-N-acetylglucosamine pyrophosphorylase</fullName>
            <ecNumber evidence="18">2.7.7.23</ecNumber>
        </recommendedName>
        <alternativeName>
            <fullName evidence="18">N-acetylglucosamine-1-phosphate uridyltransferase</fullName>
        </alternativeName>
    </domain>
    <domain>
        <recommendedName>
            <fullName evidence="18">Glucosamine-1-phosphate N-acetyltransferase</fullName>
            <ecNumber evidence="18">2.3.1.157</ecNumber>
        </recommendedName>
    </domain>
</protein>
<dbReference type="Pfam" id="PF12804">
    <property type="entry name" value="NTP_transf_3"/>
    <property type="match status" value="1"/>
</dbReference>
<feature type="binding site" evidence="18">
    <location>
        <position position="151"/>
    </location>
    <ligand>
        <name>UDP-N-acetyl-alpha-D-glucosamine</name>
        <dbReference type="ChEBI" id="CHEBI:57705"/>
    </ligand>
</feature>
<comment type="subunit">
    <text evidence="18">Homotrimer.</text>
</comment>
<organism evidence="21 22">
    <name type="scientific">Acinetobacter pecorum</name>
    <dbReference type="NCBI Taxonomy" id="2762215"/>
    <lineage>
        <taxon>Bacteria</taxon>
        <taxon>Pseudomonadati</taxon>
        <taxon>Pseudomonadota</taxon>
        <taxon>Gammaproteobacteria</taxon>
        <taxon>Moraxellales</taxon>
        <taxon>Moraxellaceae</taxon>
        <taxon>Acinetobacter</taxon>
    </lineage>
</organism>
<dbReference type="HAMAP" id="MF_01631">
    <property type="entry name" value="GlmU"/>
    <property type="match status" value="1"/>
</dbReference>
<dbReference type="InterPro" id="IPR005882">
    <property type="entry name" value="Bifunctional_GlmU"/>
</dbReference>
<feature type="binding site" evidence="18">
    <location>
        <position position="22"/>
    </location>
    <ligand>
        <name>UDP-N-acetyl-alpha-D-glucosamine</name>
        <dbReference type="ChEBI" id="CHEBI:57705"/>
    </ligand>
</feature>
<evidence type="ECO:0000256" key="2">
    <source>
        <dbReference type="ARBA" id="ARBA00007707"/>
    </source>
</evidence>
<proteinExistence type="inferred from homology"/>
<evidence type="ECO:0000256" key="1">
    <source>
        <dbReference type="ARBA" id="ARBA00004496"/>
    </source>
</evidence>
<evidence type="ECO:0000256" key="6">
    <source>
        <dbReference type="ARBA" id="ARBA00022695"/>
    </source>
</evidence>
<name>A0ABR8VWW5_9GAMM</name>
<keyword evidence="5 18" id="KW-0808">Transferase</keyword>
<comment type="cofactor">
    <cofactor evidence="18">
        <name>Mg(2+)</name>
        <dbReference type="ChEBI" id="CHEBI:18420"/>
    </cofactor>
    <text evidence="18">Binds 1 Mg(2+) ion per subunit.</text>
</comment>
<evidence type="ECO:0000256" key="14">
    <source>
        <dbReference type="ARBA" id="ARBA00023316"/>
    </source>
</evidence>
<feature type="binding site" evidence="18">
    <location>
        <begin position="383"/>
        <end position="384"/>
    </location>
    <ligand>
        <name>acetyl-CoA</name>
        <dbReference type="ChEBI" id="CHEBI:57288"/>
    </ligand>
</feature>
<feature type="binding site" evidence="18">
    <location>
        <position position="420"/>
    </location>
    <ligand>
        <name>acetyl-CoA</name>
        <dbReference type="ChEBI" id="CHEBI:57288"/>
    </ligand>
</feature>
<dbReference type="SUPFAM" id="SSF51161">
    <property type="entry name" value="Trimeric LpxA-like enzymes"/>
    <property type="match status" value="1"/>
</dbReference>
<comment type="pathway">
    <text evidence="18">Nucleotide-sugar biosynthesis; UDP-N-acetyl-alpha-D-glucosamine biosynthesis; UDP-N-acetyl-alpha-D-glucosamine from N-acetyl-alpha-D-glucosamine 1-phosphate: step 1/1.</text>
</comment>
<dbReference type="NCBIfam" id="TIGR01173">
    <property type="entry name" value="glmU"/>
    <property type="match status" value="1"/>
</dbReference>
<dbReference type="CDD" id="cd03353">
    <property type="entry name" value="LbH_GlmU_C"/>
    <property type="match status" value="1"/>
</dbReference>
<evidence type="ECO:0000256" key="16">
    <source>
        <dbReference type="ARBA" id="ARBA00048493"/>
    </source>
</evidence>
<evidence type="ECO:0000256" key="12">
    <source>
        <dbReference type="ARBA" id="ARBA00023268"/>
    </source>
</evidence>
<feature type="domain" description="Mannose-1-phosphate guanyltransferase C-terminal" evidence="20">
    <location>
        <begin position="260"/>
        <end position="354"/>
    </location>
</feature>
<dbReference type="CDD" id="cd02540">
    <property type="entry name" value="GT2_GlmU_N_bac"/>
    <property type="match status" value="1"/>
</dbReference>
<evidence type="ECO:0000256" key="4">
    <source>
        <dbReference type="ARBA" id="ARBA00022490"/>
    </source>
</evidence>
<dbReference type="Gene3D" id="3.90.550.10">
    <property type="entry name" value="Spore Coat Polysaccharide Biosynthesis Protein SpsA, Chain A"/>
    <property type="match status" value="1"/>
</dbReference>
<dbReference type="InterPro" id="IPR011004">
    <property type="entry name" value="Trimer_LpxA-like_sf"/>
</dbReference>
<comment type="function">
    <text evidence="17 18">Catalyzes the last two sequential reactions in the de novo biosynthetic pathway for UDP-N-acetylglucosamine (UDP-GlcNAc). The C-terminal domain catalyzes the transfer of acetyl group from acetyl coenzyme A to glucosamine-1-phosphate (GlcN-1-P) to produce N-acetylglucosamine-1-phosphate (GlcNAc-1-P), which is converted into UDP-GlcNAc by the transfer of uridine 5-monophosphate (from uridine 5-triphosphate), a reaction catalyzed by the N-terminal domain.</text>
</comment>
<feature type="binding site" evidence="18">
    <location>
        <position position="166"/>
    </location>
    <ligand>
        <name>UDP-N-acetyl-alpha-D-glucosamine</name>
        <dbReference type="ChEBI" id="CHEBI:57705"/>
    </ligand>
</feature>
<feature type="binding site" evidence="18">
    <location>
        <position position="224"/>
    </location>
    <ligand>
        <name>UDP-N-acetyl-alpha-D-glucosamine</name>
        <dbReference type="ChEBI" id="CHEBI:57705"/>
    </ligand>
</feature>
<dbReference type="Pfam" id="PF25087">
    <property type="entry name" value="GMPPB_C"/>
    <property type="match status" value="1"/>
</dbReference>
<sequence>MSTTVIILAAGKGTRMRSSLPKVLQPLAGRPLLGHVIETAKKLNADNIITIYGHGGDQVQTAFAQQDIKWVEQAEQLGTGHAVQMTLPVLPQDGVSLILSGDVPCINPVTLQKLLDATTATGIGLVTLTLPDASGYGRIVRENGEIQAIVEHKDASEEQRQIKEINTGIYAVSNAKLHEWLPNLSNDNAQGEYYLTDIVAMALADGMQVASVEPEQAFEVEGVNDRVQLAALERQFQSYQAKQLMQQGVHLVDPSRFDLRGNLTVGQDVRIDINVIIEGDCELGDNVEIGAGCIIKNTKIAAGTKVQPYSIFDSAIVGEDTQIGPFARLRPGAQLANEVHIGNFVEVKNTTIGLGSKANHFTYLGDAEVGSGSNIGAGTITCNYDGANKFKTIIGDQAFIGSNSSLVAPVKIGNGATVGAGSTITRDVEDNSLAVERSKQFVKENYPRPQKIKK</sequence>
<keyword evidence="11 18" id="KW-0573">Peptidoglycan synthesis</keyword>
<feature type="binding site" evidence="18">
    <location>
        <position position="363"/>
    </location>
    <ligand>
        <name>UDP-N-acetyl-alpha-D-glucosamine</name>
        <dbReference type="ChEBI" id="CHEBI:57705"/>
    </ligand>
</feature>
<comment type="subcellular location">
    <subcellularLocation>
        <location evidence="1 18">Cytoplasm</location>
    </subcellularLocation>
</comment>
<evidence type="ECO:0000259" key="20">
    <source>
        <dbReference type="Pfam" id="PF25087"/>
    </source>
</evidence>
<keyword evidence="12 18" id="KW-0511">Multifunctional enzyme</keyword>
<gene>
    <name evidence="18 21" type="primary">glmU</name>
    <name evidence="21" type="ORF">H9629_07850</name>
</gene>
<reference evidence="21 22" key="1">
    <citation type="submission" date="2020-08" db="EMBL/GenBank/DDBJ databases">
        <title>A Genomic Blueprint of the Chicken Gut Microbiome.</title>
        <authorList>
            <person name="Gilroy R."/>
            <person name="Ravi A."/>
            <person name="Getino M."/>
            <person name="Pursley I."/>
            <person name="Horton D.L."/>
            <person name="Alikhan N.-F."/>
            <person name="Baker D."/>
            <person name="Gharbi K."/>
            <person name="Hall N."/>
            <person name="Watson M."/>
            <person name="Adriaenssens E.M."/>
            <person name="Foster-Nyarko E."/>
            <person name="Jarju S."/>
            <person name="Secka A."/>
            <person name="Antonio M."/>
            <person name="Oren A."/>
            <person name="Chaudhuri R."/>
            <person name="La Ragione R.M."/>
            <person name="Hildebrand F."/>
            <person name="Pallen M.J."/>
        </authorList>
    </citation>
    <scope>NUCLEOTIDE SEQUENCE [LARGE SCALE GENOMIC DNA]</scope>
    <source>
        <strain evidence="21 22">Sa1BUA6</strain>
    </source>
</reference>
<keyword evidence="6 18" id="KW-0548">Nucleotidyltransferase</keyword>
<evidence type="ECO:0000256" key="11">
    <source>
        <dbReference type="ARBA" id="ARBA00022984"/>
    </source>
</evidence>
<keyword evidence="9 18" id="KW-0460">Magnesium</keyword>
<comment type="pathway">
    <text evidence="18">Bacterial outer membrane biogenesis; LPS lipid A biosynthesis.</text>
</comment>
<feature type="region of interest" description="Linker" evidence="18">
    <location>
        <begin position="227"/>
        <end position="247"/>
    </location>
</feature>
<feature type="binding site" evidence="18">
    <location>
        <begin position="8"/>
        <end position="11"/>
    </location>
    <ligand>
        <name>UDP-N-acetyl-alpha-D-glucosamine</name>
        <dbReference type="ChEBI" id="CHEBI:57705"/>
    </ligand>
</feature>
<dbReference type="EC" id="2.3.1.157" evidence="18"/>
<feature type="binding site" evidence="18">
    <location>
        <position position="137"/>
    </location>
    <ligand>
        <name>UDP-N-acetyl-alpha-D-glucosamine</name>
        <dbReference type="ChEBI" id="CHEBI:57705"/>
    </ligand>
</feature>
<evidence type="ECO:0000256" key="3">
    <source>
        <dbReference type="ARBA" id="ARBA00007947"/>
    </source>
</evidence>
<dbReference type="Pfam" id="PF00132">
    <property type="entry name" value="Hexapep"/>
    <property type="match status" value="1"/>
</dbReference>
<dbReference type="GO" id="GO:0019134">
    <property type="term" value="F:glucosamine-1-phosphate N-acetyltransferase activity"/>
    <property type="evidence" value="ECO:0007669"/>
    <property type="project" value="UniProtKB-EC"/>
</dbReference>
<feature type="domain" description="MobA-like NTP transferase" evidence="19">
    <location>
        <begin position="5"/>
        <end position="128"/>
    </location>
</feature>